<keyword evidence="1" id="KW-0732">Signal</keyword>
<dbReference type="EMBL" id="MDYN01000006">
    <property type="protein sequence ID" value="OQD87032.1"/>
    <property type="molecule type" value="Genomic_DNA"/>
</dbReference>
<dbReference type="PANTHER" id="PTHR28630">
    <property type="match status" value="1"/>
</dbReference>
<dbReference type="FunFam" id="3.40.30.10:FF:000404">
    <property type="entry name" value="WGS project CABT00000000 data, contig 2.14"/>
    <property type="match status" value="1"/>
</dbReference>
<evidence type="ECO:0000313" key="3">
    <source>
        <dbReference type="Proteomes" id="UP000191672"/>
    </source>
</evidence>
<keyword evidence="3" id="KW-1185">Reference proteome</keyword>
<dbReference type="CDD" id="cd02970">
    <property type="entry name" value="PRX_like2"/>
    <property type="match status" value="1"/>
</dbReference>
<evidence type="ECO:0000313" key="2">
    <source>
        <dbReference type="EMBL" id="OQD87032.1"/>
    </source>
</evidence>
<dbReference type="SUPFAM" id="SSF52833">
    <property type="entry name" value="Thioredoxin-like"/>
    <property type="match status" value="1"/>
</dbReference>
<comment type="caution">
    <text evidence="2">The sequence shown here is derived from an EMBL/GenBank/DDBJ whole genome shotgun (WGS) entry which is preliminary data.</text>
</comment>
<dbReference type="AlphaFoldDB" id="A0A1V6QDB1"/>
<gene>
    <name evidence="2" type="ORF">PENANT_c006G10378</name>
</gene>
<evidence type="ECO:0008006" key="4">
    <source>
        <dbReference type="Google" id="ProtNLM"/>
    </source>
</evidence>
<organism evidence="2 3">
    <name type="scientific">Penicillium antarcticum</name>
    <dbReference type="NCBI Taxonomy" id="416450"/>
    <lineage>
        <taxon>Eukaryota</taxon>
        <taxon>Fungi</taxon>
        <taxon>Dikarya</taxon>
        <taxon>Ascomycota</taxon>
        <taxon>Pezizomycotina</taxon>
        <taxon>Eurotiomycetes</taxon>
        <taxon>Eurotiomycetidae</taxon>
        <taxon>Eurotiales</taxon>
        <taxon>Aspergillaceae</taxon>
        <taxon>Penicillium</taxon>
    </lineage>
</organism>
<dbReference type="Pfam" id="PF13911">
    <property type="entry name" value="AhpC-TSA_2"/>
    <property type="match status" value="1"/>
</dbReference>
<proteinExistence type="predicted"/>
<reference evidence="3" key="1">
    <citation type="journal article" date="2017" name="Nat. Microbiol.">
        <title>Global analysis of biosynthetic gene clusters reveals vast potential of secondary metabolite production in Penicillium species.</title>
        <authorList>
            <person name="Nielsen J.C."/>
            <person name="Grijseels S."/>
            <person name="Prigent S."/>
            <person name="Ji B."/>
            <person name="Dainat J."/>
            <person name="Nielsen K.F."/>
            <person name="Frisvad J.C."/>
            <person name="Workman M."/>
            <person name="Nielsen J."/>
        </authorList>
    </citation>
    <scope>NUCLEOTIDE SEQUENCE [LARGE SCALE GENOMIC DNA]</scope>
    <source>
        <strain evidence="3">IBT 31811</strain>
    </source>
</reference>
<dbReference type="Gene3D" id="3.40.30.10">
    <property type="entry name" value="Glutaredoxin"/>
    <property type="match status" value="1"/>
</dbReference>
<evidence type="ECO:0000256" key="1">
    <source>
        <dbReference type="SAM" id="SignalP"/>
    </source>
</evidence>
<dbReference type="InterPro" id="IPR032801">
    <property type="entry name" value="PXL2A/B/C"/>
</dbReference>
<accession>A0A1V6QDB1</accession>
<dbReference type="InterPro" id="IPR036249">
    <property type="entry name" value="Thioredoxin-like_sf"/>
</dbReference>
<feature type="signal peptide" evidence="1">
    <location>
        <begin position="1"/>
        <end position="25"/>
    </location>
</feature>
<dbReference type="Proteomes" id="UP000191672">
    <property type="component" value="Unassembled WGS sequence"/>
</dbReference>
<sequence length="349" mass="38445">MLLSSSKRVTMMGALALSLGIGANALWDCRTDQHVFPLDSDKFLVHFTSWRDSHYNDAQSWKQTYQQNTNQIRICLPNDDGTWSNVDPLGLNCAPKGDTFSPGQTDLDADIRVVGGSGCSGGEGGGLDVADQVKPATDELPSLDIQRKVENHTVLDRTGKAHPFKSIYSGFDSARRVLVIFVRHFFCGSCQEFLRALSEVIKPESLSQLSINTSISIIGCGDPGLIDTYATETGCPFPIFSDPTRKLFDDLGLVTSMALGPRPEYIRKNMVQIVAESMMQGMKHVLNGLAMKGGDPRQIGGEFLFDAKDEGEEKQVTWCHRMKTTRDHTEISELARILDLDADLQPQKG</sequence>
<dbReference type="PANTHER" id="PTHR28630:SF3">
    <property type="entry name" value="PEROXIREDOXIN-LIKE 2C"/>
    <property type="match status" value="1"/>
</dbReference>
<feature type="chain" id="PRO_5013320112" description="Thioredoxin domain-containing protein" evidence="1">
    <location>
        <begin position="26"/>
        <end position="349"/>
    </location>
</feature>
<protein>
    <recommendedName>
        <fullName evidence="4">Thioredoxin domain-containing protein</fullName>
    </recommendedName>
</protein>
<name>A0A1V6QDB1_9EURO</name>